<comment type="caution">
    <text evidence="1">The sequence shown here is derived from an EMBL/GenBank/DDBJ whole genome shotgun (WGS) entry which is preliminary data.</text>
</comment>
<organism evidence="1 2">
    <name type="scientific">Candidatus Lloydbacteria bacterium RIFCSPHIGHO2_02_FULL_54_17</name>
    <dbReference type="NCBI Taxonomy" id="1798664"/>
    <lineage>
        <taxon>Bacteria</taxon>
        <taxon>Candidatus Lloydiibacteriota</taxon>
    </lineage>
</organism>
<dbReference type="AlphaFoldDB" id="A0A1G2DBU3"/>
<dbReference type="Proteomes" id="UP000178636">
    <property type="component" value="Unassembled WGS sequence"/>
</dbReference>
<name>A0A1G2DBU3_9BACT</name>
<sequence>MGRLLGEQSLVPVTLCACEVLLRRNNNHRLYYFLDVSGPDSPHWLILPQHEVLGHFHPWNDEEKTVIDRWLASDGFRAFMLSNQRSRFRHPVVDLESGKLAIRSGKQKVTPLE</sequence>
<reference evidence="1 2" key="1">
    <citation type="journal article" date="2016" name="Nat. Commun.">
        <title>Thousands of microbial genomes shed light on interconnected biogeochemical processes in an aquifer system.</title>
        <authorList>
            <person name="Anantharaman K."/>
            <person name="Brown C.T."/>
            <person name="Hug L.A."/>
            <person name="Sharon I."/>
            <person name="Castelle C.J."/>
            <person name="Probst A.J."/>
            <person name="Thomas B.C."/>
            <person name="Singh A."/>
            <person name="Wilkins M.J."/>
            <person name="Karaoz U."/>
            <person name="Brodie E.L."/>
            <person name="Williams K.H."/>
            <person name="Hubbard S.S."/>
            <person name="Banfield J.F."/>
        </authorList>
    </citation>
    <scope>NUCLEOTIDE SEQUENCE [LARGE SCALE GENOMIC DNA]</scope>
</reference>
<accession>A0A1G2DBU3</accession>
<gene>
    <name evidence="1" type="ORF">A3C93_01545</name>
</gene>
<dbReference type="STRING" id="1798664.A3C93_01545"/>
<evidence type="ECO:0000313" key="2">
    <source>
        <dbReference type="Proteomes" id="UP000178636"/>
    </source>
</evidence>
<dbReference type="PROSITE" id="PS51257">
    <property type="entry name" value="PROKAR_LIPOPROTEIN"/>
    <property type="match status" value="1"/>
</dbReference>
<proteinExistence type="predicted"/>
<evidence type="ECO:0000313" key="1">
    <source>
        <dbReference type="EMBL" id="OGZ11013.1"/>
    </source>
</evidence>
<protein>
    <submittedName>
        <fullName evidence="1">Uncharacterized protein</fullName>
    </submittedName>
</protein>
<dbReference type="EMBL" id="MHLO01000041">
    <property type="protein sequence ID" value="OGZ11013.1"/>
    <property type="molecule type" value="Genomic_DNA"/>
</dbReference>